<protein>
    <submittedName>
        <fullName evidence="11">Amine acid ABC transporter, permease protein, 3-TM region, His/Glu/Gln/Arg/opine family</fullName>
    </submittedName>
</protein>
<dbReference type="InterPro" id="IPR000515">
    <property type="entry name" value="MetI-like"/>
</dbReference>
<evidence type="ECO:0000256" key="2">
    <source>
        <dbReference type="ARBA" id="ARBA00022448"/>
    </source>
</evidence>
<evidence type="ECO:0000256" key="7">
    <source>
        <dbReference type="ARBA" id="ARBA00023136"/>
    </source>
</evidence>
<evidence type="ECO:0000313" key="12">
    <source>
        <dbReference type="Proteomes" id="UP000095210"/>
    </source>
</evidence>
<feature type="transmembrane region" description="Helical" evidence="8">
    <location>
        <begin position="86"/>
        <end position="115"/>
    </location>
</feature>
<organism evidence="11 12">
    <name type="scientific">Actinoalloteichus hymeniacidonis</name>
    <dbReference type="NCBI Taxonomy" id="340345"/>
    <lineage>
        <taxon>Bacteria</taxon>
        <taxon>Bacillati</taxon>
        <taxon>Actinomycetota</taxon>
        <taxon>Actinomycetes</taxon>
        <taxon>Pseudonocardiales</taxon>
        <taxon>Pseudonocardiaceae</taxon>
        <taxon>Actinoalloteichus</taxon>
    </lineage>
</organism>
<evidence type="ECO:0000256" key="1">
    <source>
        <dbReference type="ARBA" id="ARBA00004651"/>
    </source>
</evidence>
<evidence type="ECO:0000256" key="8">
    <source>
        <dbReference type="RuleBase" id="RU363032"/>
    </source>
</evidence>
<dbReference type="PANTHER" id="PTHR30614">
    <property type="entry name" value="MEMBRANE COMPONENT OF AMINO ACID ABC TRANSPORTER"/>
    <property type="match status" value="1"/>
</dbReference>
<evidence type="ECO:0000256" key="4">
    <source>
        <dbReference type="ARBA" id="ARBA00022692"/>
    </source>
</evidence>
<proteinExistence type="inferred from homology"/>
<evidence type="ECO:0000256" key="9">
    <source>
        <dbReference type="SAM" id="MobiDB-lite"/>
    </source>
</evidence>
<dbReference type="InterPro" id="IPR043429">
    <property type="entry name" value="ArtM/GltK/GlnP/TcyL/YhdX-like"/>
</dbReference>
<evidence type="ECO:0000259" key="10">
    <source>
        <dbReference type="PROSITE" id="PS50928"/>
    </source>
</evidence>
<keyword evidence="7 8" id="KW-0472">Membrane</keyword>
<keyword evidence="5" id="KW-0029">Amino-acid transport</keyword>
<dbReference type="EMBL" id="CP014859">
    <property type="protein sequence ID" value="AOS66113.1"/>
    <property type="molecule type" value="Genomic_DNA"/>
</dbReference>
<feature type="region of interest" description="Disordered" evidence="9">
    <location>
        <begin position="1"/>
        <end position="38"/>
    </location>
</feature>
<dbReference type="NCBIfam" id="TIGR01726">
    <property type="entry name" value="HEQRo_perm_3TM"/>
    <property type="match status" value="1"/>
</dbReference>
<evidence type="ECO:0000256" key="3">
    <source>
        <dbReference type="ARBA" id="ARBA00022475"/>
    </source>
</evidence>
<dbReference type="InterPro" id="IPR035906">
    <property type="entry name" value="MetI-like_sf"/>
</dbReference>
<comment type="subcellular location">
    <subcellularLocation>
        <location evidence="1 8">Cell membrane</location>
        <topology evidence="1 8">Multi-pass membrane protein</topology>
    </subcellularLocation>
</comment>
<feature type="transmembrane region" description="Helical" evidence="8">
    <location>
        <begin position="262"/>
        <end position="282"/>
    </location>
</feature>
<dbReference type="InterPro" id="IPR010065">
    <property type="entry name" value="AA_ABC_transptr_permease_3TM"/>
</dbReference>
<feature type="transmembrane region" description="Helical" evidence="8">
    <location>
        <begin position="136"/>
        <end position="154"/>
    </location>
</feature>
<gene>
    <name evidence="11" type="ORF">TL08_26725</name>
</gene>
<dbReference type="SUPFAM" id="SSF161098">
    <property type="entry name" value="MetI-like"/>
    <property type="match status" value="1"/>
</dbReference>
<feature type="transmembrane region" description="Helical" evidence="8">
    <location>
        <begin position="160"/>
        <end position="177"/>
    </location>
</feature>
<evidence type="ECO:0000313" key="11">
    <source>
        <dbReference type="EMBL" id="AOS66113.1"/>
    </source>
</evidence>
<dbReference type="PANTHER" id="PTHR30614:SF0">
    <property type="entry name" value="L-CYSTINE TRANSPORT SYSTEM PERMEASE PROTEIN TCYL"/>
    <property type="match status" value="1"/>
</dbReference>
<dbReference type="GO" id="GO:0006865">
    <property type="term" value="P:amino acid transport"/>
    <property type="evidence" value="ECO:0007669"/>
    <property type="project" value="UniProtKB-KW"/>
</dbReference>
<accession>A0AAC9HVD5</accession>
<dbReference type="GO" id="GO:0022857">
    <property type="term" value="F:transmembrane transporter activity"/>
    <property type="evidence" value="ECO:0007669"/>
    <property type="project" value="InterPro"/>
</dbReference>
<name>A0AAC9HVD5_9PSEU</name>
<reference evidence="12" key="1">
    <citation type="submission" date="2016-03" db="EMBL/GenBank/DDBJ databases">
        <title>Complete genome sequence of the type strain Actinoalloteichus hymeniacidonis DSM 45092.</title>
        <authorList>
            <person name="Schaffert L."/>
            <person name="Albersmeier A."/>
            <person name="Winkler A."/>
            <person name="Kalinowski J."/>
            <person name="Zotchev S."/>
            <person name="Ruckert C."/>
        </authorList>
    </citation>
    <scope>NUCLEOTIDE SEQUENCE [LARGE SCALE GENOMIC DNA]</scope>
    <source>
        <strain evidence="12">HPA177(T) (DSM 45092(T))</strain>
    </source>
</reference>
<dbReference type="Gene3D" id="1.10.3720.10">
    <property type="entry name" value="MetI-like"/>
    <property type="match status" value="1"/>
</dbReference>
<keyword evidence="3" id="KW-1003">Cell membrane</keyword>
<dbReference type="PROSITE" id="PS50928">
    <property type="entry name" value="ABC_TM1"/>
    <property type="match status" value="1"/>
</dbReference>
<keyword evidence="4 8" id="KW-0812">Transmembrane</keyword>
<dbReference type="Pfam" id="PF00528">
    <property type="entry name" value="BPD_transp_1"/>
    <property type="match status" value="1"/>
</dbReference>
<dbReference type="AlphaFoldDB" id="A0AAC9HVD5"/>
<dbReference type="KEGG" id="ahm:TL08_26725"/>
<dbReference type="CDD" id="cd06261">
    <property type="entry name" value="TM_PBP2"/>
    <property type="match status" value="1"/>
</dbReference>
<keyword evidence="6 8" id="KW-1133">Transmembrane helix</keyword>
<sequence>MAGNNTVGTVAGEDPPAAPPRPAAGSTGDQPPKRKMSKRQRAKVIRGVQYAILIAAVLLIIVAADWGQIQRAFFNMDVAANLFPTVITVALGNTIFYTVLGFALGLGLGLVLALMRLSSVAPYRWISGIYIEFFRGLPAMLVFLAVGVGIPYAFDTRLDRNVQIMVALGLVGAAYIAETIRAGIQAVPKGQIEAARSLGMSPTRTMITVIIPQAFRIVLPPLTNELILLTKDSSLAFFLGSTLAQQELAQFGREALNTNQSMTPVLVVGVCYLIITIPLSFVSRALEKRFGKGVARKQAKASATRSGGQ</sequence>
<evidence type="ECO:0000256" key="6">
    <source>
        <dbReference type="ARBA" id="ARBA00022989"/>
    </source>
</evidence>
<evidence type="ECO:0000256" key="5">
    <source>
        <dbReference type="ARBA" id="ARBA00022970"/>
    </source>
</evidence>
<comment type="similarity">
    <text evidence="8">Belongs to the binding-protein-dependent transport system permease family.</text>
</comment>
<keyword evidence="2 8" id="KW-0813">Transport</keyword>
<feature type="domain" description="ABC transmembrane type-1" evidence="10">
    <location>
        <begin position="91"/>
        <end position="283"/>
    </location>
</feature>
<feature type="transmembrane region" description="Helical" evidence="8">
    <location>
        <begin position="44"/>
        <end position="66"/>
    </location>
</feature>
<dbReference type="Proteomes" id="UP000095210">
    <property type="component" value="Chromosome"/>
</dbReference>
<feature type="transmembrane region" description="Helical" evidence="8">
    <location>
        <begin position="198"/>
        <end position="219"/>
    </location>
</feature>
<keyword evidence="12" id="KW-1185">Reference proteome</keyword>
<dbReference type="GO" id="GO:0043190">
    <property type="term" value="C:ATP-binding cassette (ABC) transporter complex"/>
    <property type="evidence" value="ECO:0007669"/>
    <property type="project" value="InterPro"/>
</dbReference>